<keyword evidence="8" id="KW-1015">Disulfide bond</keyword>
<keyword evidence="3" id="KW-0808">Transferase</keyword>
<dbReference type="InterPro" id="IPR001881">
    <property type="entry name" value="EGF-like_Ca-bd_dom"/>
</dbReference>
<dbReference type="InterPro" id="IPR000742">
    <property type="entry name" value="EGF"/>
</dbReference>
<dbReference type="InterPro" id="IPR000152">
    <property type="entry name" value="EGF-type_Asp/Asn_hydroxyl_site"/>
</dbReference>
<dbReference type="PANTHER" id="PTHR27005">
    <property type="entry name" value="WALL-ASSOCIATED RECEPTOR KINASE-LIKE 21"/>
    <property type="match status" value="1"/>
</dbReference>
<dbReference type="InterPro" id="IPR045274">
    <property type="entry name" value="WAK-like"/>
</dbReference>
<evidence type="ECO:0000256" key="8">
    <source>
        <dbReference type="ARBA" id="ARBA00023157"/>
    </source>
</evidence>
<dbReference type="SUPFAM" id="SSF56112">
    <property type="entry name" value="Protein kinase-like (PK-like)"/>
    <property type="match status" value="1"/>
</dbReference>
<dbReference type="Gene3D" id="2.10.25.10">
    <property type="entry name" value="Laminin"/>
    <property type="match status" value="1"/>
</dbReference>
<dbReference type="Gene3D" id="1.10.510.10">
    <property type="entry name" value="Transferase(Phosphotransferase) domain 1"/>
    <property type="match status" value="1"/>
</dbReference>
<keyword evidence="5" id="KW-0677">Repeat</keyword>
<evidence type="ECO:0000256" key="3">
    <source>
        <dbReference type="ARBA" id="ARBA00022679"/>
    </source>
</evidence>
<comment type="caution">
    <text evidence="9">Lacks conserved residue(s) required for the propagation of feature annotation.</text>
</comment>
<evidence type="ECO:0000256" key="9">
    <source>
        <dbReference type="PROSITE-ProRule" id="PRU00076"/>
    </source>
</evidence>
<dbReference type="GO" id="GO:0007166">
    <property type="term" value="P:cell surface receptor signaling pathway"/>
    <property type="evidence" value="ECO:0007669"/>
    <property type="project" value="InterPro"/>
</dbReference>
<evidence type="ECO:0000256" key="6">
    <source>
        <dbReference type="ARBA" id="ARBA00022741"/>
    </source>
</evidence>
<organism evidence="11 12">
    <name type="scientific">Chenopodium quinoa</name>
    <name type="common">Quinoa</name>
    <dbReference type="NCBI Taxonomy" id="63459"/>
    <lineage>
        <taxon>Eukaryota</taxon>
        <taxon>Viridiplantae</taxon>
        <taxon>Streptophyta</taxon>
        <taxon>Embryophyta</taxon>
        <taxon>Tracheophyta</taxon>
        <taxon>Spermatophyta</taxon>
        <taxon>Magnoliopsida</taxon>
        <taxon>eudicotyledons</taxon>
        <taxon>Gunneridae</taxon>
        <taxon>Pentapetalae</taxon>
        <taxon>Caryophyllales</taxon>
        <taxon>Chenopodiaceae</taxon>
        <taxon>Chenopodioideae</taxon>
        <taxon>Atripliceae</taxon>
        <taxon>Chenopodium</taxon>
    </lineage>
</organism>
<dbReference type="SMART" id="SM00179">
    <property type="entry name" value="EGF_CA"/>
    <property type="match status" value="1"/>
</dbReference>
<dbReference type="CDD" id="cd00054">
    <property type="entry name" value="EGF_CA"/>
    <property type="match status" value="1"/>
</dbReference>
<protein>
    <recommendedName>
        <fullName evidence="10">EGF-like domain-containing protein</fullName>
    </recommendedName>
</protein>
<evidence type="ECO:0000256" key="7">
    <source>
        <dbReference type="ARBA" id="ARBA00022840"/>
    </source>
</evidence>
<dbReference type="Gramene" id="AUR62043512-RA">
    <property type="protein sequence ID" value="AUR62043512-RA:cds"/>
    <property type="gene ID" value="AUR62043512"/>
</dbReference>
<dbReference type="OMA" id="RVANDNF"/>
<dbReference type="PROSITE" id="PS50026">
    <property type="entry name" value="EGF_3"/>
    <property type="match status" value="1"/>
</dbReference>
<evidence type="ECO:0000256" key="5">
    <source>
        <dbReference type="ARBA" id="ARBA00022737"/>
    </source>
</evidence>
<accession>A0A803NBS1</accession>
<keyword evidence="2 9" id="KW-0245">EGF-like domain</keyword>
<dbReference type="SUPFAM" id="SSF57196">
    <property type="entry name" value="EGF/Laminin"/>
    <property type="match status" value="1"/>
</dbReference>
<dbReference type="PROSITE" id="PS00010">
    <property type="entry name" value="ASX_HYDROXYL"/>
    <property type="match status" value="1"/>
</dbReference>
<dbReference type="Pfam" id="PF07645">
    <property type="entry name" value="EGF_CA"/>
    <property type="match status" value="1"/>
</dbReference>
<dbReference type="AlphaFoldDB" id="A0A803NBS1"/>
<keyword evidence="12" id="KW-1185">Reference proteome</keyword>
<reference evidence="11" key="2">
    <citation type="submission" date="2021-03" db="UniProtKB">
        <authorList>
            <consortium name="EnsemblPlants"/>
        </authorList>
    </citation>
    <scope>IDENTIFICATION</scope>
</reference>
<evidence type="ECO:0000259" key="10">
    <source>
        <dbReference type="PROSITE" id="PS50026"/>
    </source>
</evidence>
<keyword evidence="1" id="KW-0723">Serine/threonine-protein kinase</keyword>
<name>A0A803NBS1_CHEQI</name>
<dbReference type="GO" id="GO:0004674">
    <property type="term" value="F:protein serine/threonine kinase activity"/>
    <property type="evidence" value="ECO:0007669"/>
    <property type="project" value="UniProtKB-KW"/>
</dbReference>
<evidence type="ECO:0000313" key="11">
    <source>
        <dbReference type="EnsemblPlants" id="AUR62043512-RA:cds"/>
    </source>
</evidence>
<dbReference type="GO" id="GO:0005524">
    <property type="term" value="F:ATP binding"/>
    <property type="evidence" value="ECO:0007669"/>
    <property type="project" value="UniProtKB-KW"/>
</dbReference>
<feature type="domain" description="EGF-like" evidence="10">
    <location>
        <begin position="106"/>
        <end position="140"/>
    </location>
</feature>
<dbReference type="InterPro" id="IPR011009">
    <property type="entry name" value="Kinase-like_dom_sf"/>
</dbReference>
<dbReference type="Proteomes" id="UP000596660">
    <property type="component" value="Unplaced"/>
</dbReference>
<dbReference type="InterPro" id="IPR018097">
    <property type="entry name" value="EGF_Ca-bd_CS"/>
</dbReference>
<dbReference type="GO" id="GO:0005886">
    <property type="term" value="C:plasma membrane"/>
    <property type="evidence" value="ECO:0007669"/>
    <property type="project" value="TreeGrafter"/>
</dbReference>
<reference evidence="11" key="1">
    <citation type="journal article" date="2017" name="Nature">
        <title>The genome of Chenopodium quinoa.</title>
        <authorList>
            <person name="Jarvis D.E."/>
            <person name="Ho Y.S."/>
            <person name="Lightfoot D.J."/>
            <person name="Schmoeckel S.M."/>
            <person name="Li B."/>
            <person name="Borm T.J.A."/>
            <person name="Ohyanagi H."/>
            <person name="Mineta K."/>
            <person name="Michell C.T."/>
            <person name="Saber N."/>
            <person name="Kharbatia N.M."/>
            <person name="Rupper R.R."/>
            <person name="Sharp A.R."/>
            <person name="Dally N."/>
            <person name="Boughton B.A."/>
            <person name="Woo Y.H."/>
            <person name="Gao G."/>
            <person name="Schijlen E.G.W.M."/>
            <person name="Guo X."/>
            <person name="Momin A.A."/>
            <person name="Negrao S."/>
            <person name="Al-Babili S."/>
            <person name="Gehring C."/>
            <person name="Roessner U."/>
            <person name="Jung C."/>
            <person name="Murphy K."/>
            <person name="Arold S.T."/>
            <person name="Gojobori T."/>
            <person name="van der Linden C.G."/>
            <person name="van Loo E.N."/>
            <person name="Jellen E.N."/>
            <person name="Maughan P.J."/>
            <person name="Tester M."/>
        </authorList>
    </citation>
    <scope>NUCLEOTIDE SEQUENCE [LARGE SCALE GENOMIC DNA]</scope>
    <source>
        <strain evidence="11">cv. PI 614886</strain>
    </source>
</reference>
<proteinExistence type="predicted"/>
<sequence length="264" mass="29361">MHSGEELRTLSMSHEGSVPVAQEAYGTANKLFVVGCHDASHFESAFDATPTVIPSDQDQESFKFRGIPDLNDPNFVNRTAYEAPLALDCCLPSYQGHPYLSPGCSDINECADPSSSPCSMICTNIPGNYTCSCPSGYAGDGRKQGRVANDNFLCWLRLPIFTHCPHLDDLCREEKKDFKNERVVLSKKWSFGVVLAELLTRTRPLLPVRQTDQNCNLAAYFIQSIQEDNLFDILDSQLIVEATQEQLIFIANLVQRCLSVKGDE</sequence>
<dbReference type="PROSITE" id="PS01187">
    <property type="entry name" value="EGF_CA"/>
    <property type="match status" value="1"/>
</dbReference>
<dbReference type="PANTHER" id="PTHR27005:SF492">
    <property type="entry name" value="LOW QUALITY PROTEIN: WALL-ASSOCIATED RECEPTOR KINASE-LIKE 1"/>
    <property type="match status" value="1"/>
</dbReference>
<dbReference type="FunFam" id="2.10.25.10:FF:000038">
    <property type="entry name" value="Fibrillin 2"/>
    <property type="match status" value="1"/>
</dbReference>
<keyword evidence="6" id="KW-0547">Nucleotide-binding</keyword>
<keyword evidence="7" id="KW-0067">ATP-binding</keyword>
<dbReference type="EnsemblPlants" id="AUR62043512-RA">
    <property type="protein sequence ID" value="AUR62043512-RA:cds"/>
    <property type="gene ID" value="AUR62043512"/>
</dbReference>
<evidence type="ECO:0000313" key="12">
    <source>
        <dbReference type="Proteomes" id="UP000596660"/>
    </source>
</evidence>
<dbReference type="GO" id="GO:0005509">
    <property type="term" value="F:calcium ion binding"/>
    <property type="evidence" value="ECO:0007669"/>
    <property type="project" value="InterPro"/>
</dbReference>
<evidence type="ECO:0000256" key="2">
    <source>
        <dbReference type="ARBA" id="ARBA00022536"/>
    </source>
</evidence>
<evidence type="ECO:0000256" key="1">
    <source>
        <dbReference type="ARBA" id="ARBA00022527"/>
    </source>
</evidence>
<evidence type="ECO:0000256" key="4">
    <source>
        <dbReference type="ARBA" id="ARBA00022729"/>
    </source>
</evidence>
<dbReference type="InterPro" id="IPR049883">
    <property type="entry name" value="NOTCH1_EGF-like"/>
</dbReference>
<keyword evidence="1" id="KW-0418">Kinase</keyword>
<keyword evidence="4" id="KW-0732">Signal</keyword>